<dbReference type="InterPro" id="IPR019985">
    <property type="entry name" value="Ribosomal_uL23"/>
</dbReference>
<evidence type="ECO:0000256" key="3">
    <source>
        <dbReference type="ARBA" id="ARBA00022884"/>
    </source>
</evidence>
<dbReference type="HAMAP" id="MF_01369_A">
    <property type="entry name" value="Ribosomal_uL23_A"/>
    <property type="match status" value="1"/>
</dbReference>
<evidence type="ECO:0000313" key="8">
    <source>
        <dbReference type="EMBL" id="PWL07859.1"/>
    </source>
</evidence>
<proteinExistence type="inferred from homology"/>
<dbReference type="NCBIfam" id="TIGR03636">
    <property type="entry name" value="uL23_arch"/>
    <property type="match status" value="1"/>
</dbReference>
<evidence type="ECO:0000256" key="2">
    <source>
        <dbReference type="ARBA" id="ARBA00022730"/>
    </source>
</evidence>
<dbReference type="NCBIfam" id="NF011118">
    <property type="entry name" value="PRK14548.1"/>
    <property type="match status" value="1"/>
</dbReference>
<comment type="caution">
    <text evidence="7">The sequence shown here is derived from an EMBL/GenBank/DDBJ whole genome shotgun (WGS) entry which is preliminary data.</text>
</comment>
<name>A0A2A2HBH4_9EURY</name>
<dbReference type="GO" id="GO:0019843">
    <property type="term" value="F:rRNA binding"/>
    <property type="evidence" value="ECO:0007669"/>
    <property type="project" value="UniProtKB-UniRule"/>
</dbReference>
<comment type="function">
    <text evidence="6">Binds to 23S rRNA. One of the proteins that surrounds the polypeptide exit tunnel on the outside of the ribosome.</text>
</comment>
<dbReference type="EMBL" id="LWMS01000044">
    <property type="protein sequence ID" value="PWL07859.1"/>
    <property type="molecule type" value="Genomic_DNA"/>
</dbReference>
<dbReference type="EMBL" id="LMVN01000027">
    <property type="protein sequence ID" value="PAV06670.1"/>
    <property type="molecule type" value="Genomic_DNA"/>
</dbReference>
<dbReference type="GO" id="GO:0006412">
    <property type="term" value="P:translation"/>
    <property type="evidence" value="ECO:0007669"/>
    <property type="project" value="UniProtKB-UniRule"/>
</dbReference>
<protein>
    <recommendedName>
        <fullName evidence="6">Large ribosomal subunit protein uL23</fullName>
    </recommendedName>
</protein>
<evidence type="ECO:0000313" key="10">
    <source>
        <dbReference type="Proteomes" id="UP000246004"/>
    </source>
</evidence>
<keyword evidence="3 6" id="KW-0694">RNA-binding</keyword>
<dbReference type="InterPro" id="IPR012677">
    <property type="entry name" value="Nucleotide-bd_a/b_plait_sf"/>
</dbReference>
<organism evidence="7 9">
    <name type="scientific">Methanosphaera cuniculi</name>
    <dbReference type="NCBI Taxonomy" id="1077256"/>
    <lineage>
        <taxon>Archaea</taxon>
        <taxon>Methanobacteriati</taxon>
        <taxon>Methanobacteriota</taxon>
        <taxon>Methanomada group</taxon>
        <taxon>Methanobacteria</taxon>
        <taxon>Methanobacteriales</taxon>
        <taxon>Methanobacteriaceae</taxon>
        <taxon>Methanosphaera</taxon>
    </lineage>
</organism>
<dbReference type="Pfam" id="PF00276">
    <property type="entry name" value="Ribosomal_L23"/>
    <property type="match status" value="1"/>
</dbReference>
<reference evidence="8 10" key="1">
    <citation type="submission" date="2016-04" db="EMBL/GenBank/DDBJ databases">
        <title>Genome sequence of Methanosphaera cuniculi DSM 4103.</title>
        <authorList>
            <person name="Poehlein A."/>
            <person name="Seedorf H."/>
            <person name="Daniel R."/>
        </authorList>
    </citation>
    <scope>NUCLEOTIDE SEQUENCE [LARGE SCALE GENOMIC DNA]</scope>
    <source>
        <strain evidence="8 10">DSM 4103</strain>
    </source>
</reference>
<reference evidence="7 9" key="2">
    <citation type="journal article" date="2017" name="BMC Genomics">
        <title>Genomic analysis of methanogenic archaea reveals a shift towards energy conservation.</title>
        <authorList>
            <person name="Gilmore S.P."/>
            <person name="Henske J.K."/>
            <person name="Sexton J.A."/>
            <person name="Solomon K.V."/>
            <person name="Seppala S."/>
            <person name="Yoo J.I."/>
            <person name="Huyett L.M."/>
            <person name="Pressman A."/>
            <person name="Cogan J.Z."/>
            <person name="Kivenson V."/>
            <person name="Peng X."/>
            <person name="Tan Y."/>
            <person name="Valentine D.L."/>
            <person name="O'Malley M.A."/>
        </authorList>
    </citation>
    <scope>NUCLEOTIDE SEQUENCE [LARGE SCALE GENOMIC DNA]</scope>
    <source>
        <strain evidence="7 9">1R-7</strain>
    </source>
</reference>
<evidence type="ECO:0000313" key="7">
    <source>
        <dbReference type="EMBL" id="PAV06670.1"/>
    </source>
</evidence>
<dbReference type="GO" id="GO:1990904">
    <property type="term" value="C:ribonucleoprotein complex"/>
    <property type="evidence" value="ECO:0007669"/>
    <property type="project" value="UniProtKB-KW"/>
</dbReference>
<keyword evidence="9" id="KW-1185">Reference proteome</keyword>
<evidence type="ECO:0000256" key="1">
    <source>
        <dbReference type="ARBA" id="ARBA00006700"/>
    </source>
</evidence>
<dbReference type="AlphaFoldDB" id="A0A2A2HBH4"/>
<comment type="subunit">
    <text evidence="6">Part of the 50S ribosomal subunit. Contacts protein L29.</text>
</comment>
<dbReference type="Gene3D" id="3.30.70.330">
    <property type="match status" value="1"/>
</dbReference>
<evidence type="ECO:0000256" key="4">
    <source>
        <dbReference type="ARBA" id="ARBA00022980"/>
    </source>
</evidence>
<dbReference type="PANTHER" id="PTHR11620">
    <property type="entry name" value="60S RIBOSOMAL PROTEIN L23A"/>
    <property type="match status" value="1"/>
</dbReference>
<dbReference type="Proteomes" id="UP000246004">
    <property type="component" value="Unassembled WGS sequence"/>
</dbReference>
<dbReference type="SUPFAM" id="SSF54189">
    <property type="entry name" value="Ribosomal proteins S24e, L23 and L15e"/>
    <property type="match status" value="1"/>
</dbReference>
<dbReference type="InterPro" id="IPR013025">
    <property type="entry name" value="Ribosomal_uL23-like"/>
</dbReference>
<comment type="similarity">
    <text evidence="1 6">Belongs to the universal ribosomal protein uL23 family.</text>
</comment>
<evidence type="ECO:0000256" key="6">
    <source>
        <dbReference type="HAMAP-Rule" id="MF_01369"/>
    </source>
</evidence>
<gene>
    <name evidence="8" type="primary">rplW</name>
    <name evidence="6" type="synonym">rpl23</name>
    <name evidence="7" type="ORF">ASJ82_04365</name>
    <name evidence="8" type="ORF">MSCUN_13910</name>
</gene>
<sequence length="86" mass="9785">MDPYSVIIKPRLSEKTMNQIYDENKITFVVRRSANKRVIKDAFQELYETKVLSVNTHITPRGEKVATIEVEESGIAEDIAISLGVF</sequence>
<evidence type="ECO:0000256" key="5">
    <source>
        <dbReference type="ARBA" id="ARBA00023274"/>
    </source>
</evidence>
<accession>A0A2A2HBH4</accession>
<dbReference type="Proteomes" id="UP000217528">
    <property type="component" value="Unassembled WGS sequence"/>
</dbReference>
<dbReference type="RefSeq" id="WP_095609310.1">
    <property type="nucleotide sequence ID" value="NZ_CANQEZ010000004.1"/>
</dbReference>
<keyword evidence="4 6" id="KW-0689">Ribosomal protein</keyword>
<evidence type="ECO:0000313" key="9">
    <source>
        <dbReference type="Proteomes" id="UP000217528"/>
    </source>
</evidence>
<keyword evidence="2 6" id="KW-0699">rRNA-binding</keyword>
<dbReference type="OrthoDB" id="7751at2157"/>
<keyword evidence="5 6" id="KW-0687">Ribonucleoprotein</keyword>
<dbReference type="GO" id="GO:0003735">
    <property type="term" value="F:structural constituent of ribosome"/>
    <property type="evidence" value="ECO:0007669"/>
    <property type="project" value="UniProtKB-UniRule"/>
</dbReference>
<dbReference type="GO" id="GO:0005840">
    <property type="term" value="C:ribosome"/>
    <property type="evidence" value="ECO:0007669"/>
    <property type="project" value="UniProtKB-UniRule"/>
</dbReference>
<dbReference type="InterPro" id="IPR012678">
    <property type="entry name" value="Ribosomal_uL23/eL15/eS24_sf"/>
</dbReference>